<protein>
    <submittedName>
        <fullName evidence="1">Uncharacterized protein</fullName>
    </submittedName>
</protein>
<proteinExistence type="predicted"/>
<dbReference type="AlphaFoldDB" id="A0A1Y2EHX4"/>
<comment type="caution">
    <text evidence="1">The sequence shown here is derived from an EMBL/GenBank/DDBJ whole genome shotgun (WGS) entry which is preliminary data.</text>
</comment>
<sequence length="106" mass="12345">MVQRNTRAFITLFPVDIDNPRRPASCSVRTRKVRSNRWRSMLSTTHGDIRKACKVVQLLHRTQIGRPLKDTAVDEFSIFLVHVHLCVLYPGHRNHAAERRRTMSGR</sequence>
<dbReference type="InParanoid" id="A0A1Y2EHX4"/>
<keyword evidence="2" id="KW-1185">Reference proteome</keyword>
<evidence type="ECO:0000313" key="2">
    <source>
        <dbReference type="Proteomes" id="UP000193689"/>
    </source>
</evidence>
<evidence type="ECO:0000313" key="1">
    <source>
        <dbReference type="EMBL" id="ORY70375.1"/>
    </source>
</evidence>
<dbReference type="EMBL" id="MCFJ01000002">
    <property type="protein sequence ID" value="ORY70375.1"/>
    <property type="molecule type" value="Genomic_DNA"/>
</dbReference>
<accession>A0A1Y2EHX4</accession>
<dbReference type="Proteomes" id="UP000193689">
    <property type="component" value="Unassembled WGS sequence"/>
</dbReference>
<dbReference type="RefSeq" id="XP_040720325.1">
    <property type="nucleotide sequence ID" value="XM_040859470.1"/>
</dbReference>
<organism evidence="1 2">
    <name type="scientific">Pseudomassariella vexata</name>
    <dbReference type="NCBI Taxonomy" id="1141098"/>
    <lineage>
        <taxon>Eukaryota</taxon>
        <taxon>Fungi</taxon>
        <taxon>Dikarya</taxon>
        <taxon>Ascomycota</taxon>
        <taxon>Pezizomycotina</taxon>
        <taxon>Sordariomycetes</taxon>
        <taxon>Xylariomycetidae</taxon>
        <taxon>Amphisphaeriales</taxon>
        <taxon>Pseudomassariaceae</taxon>
        <taxon>Pseudomassariella</taxon>
    </lineage>
</organism>
<name>A0A1Y2EHX4_9PEZI</name>
<reference evidence="1 2" key="1">
    <citation type="submission" date="2016-07" db="EMBL/GenBank/DDBJ databases">
        <title>Pervasive Adenine N6-methylation of Active Genes in Fungi.</title>
        <authorList>
            <consortium name="DOE Joint Genome Institute"/>
            <person name="Mondo S.J."/>
            <person name="Dannebaum R.O."/>
            <person name="Kuo R.C."/>
            <person name="Labutti K."/>
            <person name="Haridas S."/>
            <person name="Kuo A."/>
            <person name="Salamov A."/>
            <person name="Ahrendt S.R."/>
            <person name="Lipzen A."/>
            <person name="Sullivan W."/>
            <person name="Andreopoulos W.B."/>
            <person name="Clum A."/>
            <person name="Lindquist E."/>
            <person name="Daum C."/>
            <person name="Ramamoorthy G.K."/>
            <person name="Gryganskyi A."/>
            <person name="Culley D."/>
            <person name="Magnuson J.K."/>
            <person name="James T.Y."/>
            <person name="O'Malley M.A."/>
            <person name="Stajich J.E."/>
            <person name="Spatafora J.W."/>
            <person name="Visel A."/>
            <person name="Grigoriev I.V."/>
        </authorList>
    </citation>
    <scope>NUCLEOTIDE SEQUENCE [LARGE SCALE GENOMIC DNA]</scope>
    <source>
        <strain evidence="1 2">CBS 129021</strain>
    </source>
</reference>
<dbReference type="GeneID" id="63775682"/>
<gene>
    <name evidence="1" type="ORF">BCR38DRAFT_421875</name>
</gene>